<feature type="signal peptide" evidence="2">
    <location>
        <begin position="1"/>
        <end position="25"/>
    </location>
</feature>
<dbReference type="AlphaFoldDB" id="A0A518DJN5"/>
<dbReference type="Proteomes" id="UP000317429">
    <property type="component" value="Chromosome"/>
</dbReference>
<dbReference type="KEGG" id="pnd:Pla175_51130"/>
<dbReference type="OrthoDB" id="292710at2"/>
<dbReference type="RefSeq" id="WP_145291843.1">
    <property type="nucleotide sequence ID" value="NZ_CP036291.1"/>
</dbReference>
<feature type="compositionally biased region" description="Low complexity" evidence="1">
    <location>
        <begin position="30"/>
        <end position="61"/>
    </location>
</feature>
<name>A0A518DJN5_9BACT</name>
<feature type="region of interest" description="Disordered" evidence="1">
    <location>
        <begin position="30"/>
        <end position="70"/>
    </location>
</feature>
<gene>
    <name evidence="3" type="ORF">Pla175_51130</name>
</gene>
<dbReference type="Pfam" id="PF07585">
    <property type="entry name" value="BBP7"/>
    <property type="match status" value="1"/>
</dbReference>
<proteinExistence type="predicted"/>
<organism evidence="3 4">
    <name type="scientific">Pirellulimonas nuda</name>
    <dbReference type="NCBI Taxonomy" id="2528009"/>
    <lineage>
        <taxon>Bacteria</taxon>
        <taxon>Pseudomonadati</taxon>
        <taxon>Planctomycetota</taxon>
        <taxon>Planctomycetia</taxon>
        <taxon>Pirellulales</taxon>
        <taxon>Lacipirellulaceae</taxon>
        <taxon>Pirellulimonas</taxon>
    </lineage>
</organism>
<evidence type="ECO:0000256" key="2">
    <source>
        <dbReference type="SAM" id="SignalP"/>
    </source>
</evidence>
<evidence type="ECO:0000313" key="3">
    <source>
        <dbReference type="EMBL" id="QDU91683.1"/>
    </source>
</evidence>
<accession>A0A518DJN5</accession>
<feature type="region of interest" description="Disordered" evidence="1">
    <location>
        <begin position="86"/>
        <end position="124"/>
    </location>
</feature>
<dbReference type="EMBL" id="CP036291">
    <property type="protein sequence ID" value="QDU91683.1"/>
    <property type="molecule type" value="Genomic_DNA"/>
</dbReference>
<protein>
    <submittedName>
        <fullName evidence="3">Uncharacterized protein</fullName>
    </submittedName>
</protein>
<reference evidence="3 4" key="1">
    <citation type="submission" date="2019-02" db="EMBL/GenBank/DDBJ databases">
        <title>Deep-cultivation of Planctomycetes and their phenomic and genomic characterization uncovers novel biology.</title>
        <authorList>
            <person name="Wiegand S."/>
            <person name="Jogler M."/>
            <person name="Boedeker C."/>
            <person name="Pinto D."/>
            <person name="Vollmers J."/>
            <person name="Rivas-Marin E."/>
            <person name="Kohn T."/>
            <person name="Peeters S.H."/>
            <person name="Heuer A."/>
            <person name="Rast P."/>
            <person name="Oberbeckmann S."/>
            <person name="Bunk B."/>
            <person name="Jeske O."/>
            <person name="Meyerdierks A."/>
            <person name="Storesund J.E."/>
            <person name="Kallscheuer N."/>
            <person name="Luecker S."/>
            <person name="Lage O.M."/>
            <person name="Pohl T."/>
            <person name="Merkel B.J."/>
            <person name="Hornburger P."/>
            <person name="Mueller R.-W."/>
            <person name="Bruemmer F."/>
            <person name="Labrenz M."/>
            <person name="Spormann A.M."/>
            <person name="Op den Camp H."/>
            <person name="Overmann J."/>
            <person name="Amann R."/>
            <person name="Jetten M.S.M."/>
            <person name="Mascher T."/>
            <person name="Medema M.H."/>
            <person name="Devos D.P."/>
            <person name="Kaster A.-K."/>
            <person name="Ovreas L."/>
            <person name="Rohde M."/>
            <person name="Galperin M.Y."/>
            <person name="Jogler C."/>
        </authorList>
    </citation>
    <scope>NUCLEOTIDE SEQUENCE [LARGE SCALE GENOMIC DNA]</scope>
    <source>
        <strain evidence="3 4">Pla175</strain>
    </source>
</reference>
<evidence type="ECO:0000313" key="4">
    <source>
        <dbReference type="Proteomes" id="UP000317429"/>
    </source>
</evidence>
<feature type="compositionally biased region" description="Pro residues" evidence="1">
    <location>
        <begin position="94"/>
        <end position="103"/>
    </location>
</feature>
<keyword evidence="2" id="KW-0732">Signal</keyword>
<dbReference type="InterPro" id="IPR011446">
    <property type="entry name" value="BBP7"/>
</dbReference>
<sequence length="615" mass="65708" precursor="true">MKLQSQATRGATFALAAMLAQMAAAQYPAYGPGAYSPAQRPQAPAQQPYPQPYYQQQATQPPAYPQVNYGPAPRVAYAAQNADLPTPQEQVPQPARPVNPAPAPAMGQQPGQPMPAPQGGYNSYPSAEAYSHPAAYSGSPAQGDCNCNQGAADWSGYTGAPAAGCTTGCSGYAGYPDSGCCDYGAGCYTPTPRRQWFVGAYGLLLQRSNIGDTKVATYVPNTPAAYPYYPNDSVTYLSSNAANPGIQGGGEIRFGSTFGCASACDCSGTRPFAWELGYWGIADQTETALMTDNFGGTTRMYGNINYAGIEYDRDGTGGANYAYRPVNHYYDYQMPIEDAMPYQPGVNDIRVLANRVRQSFNAQNVELNFWRFGTPSSAGCSPSAGYGACTAVSDCGGYDGCAPMSCNTCAPKRRFVCNGLLGVRYLKLDESFQNAVMFTVDDGAGGVMPAPVGTNPTAYVGGFPPDDNVLLHDIEVDNNMVGFQLGCSMNWMCGCHWSVFADTNFGVYNNHIEAYQRVYTDGGGMVRFVGTGGDAAVRSDKDQVAFLGELRTGVAYQLSCRWRATAAYRLIAVSGIATAQNQVPSNWMNHRHVGYIDSTDSLFLQGLQLGAECKF</sequence>
<keyword evidence="4" id="KW-1185">Reference proteome</keyword>
<feature type="chain" id="PRO_5021883432" evidence="2">
    <location>
        <begin position="26"/>
        <end position="615"/>
    </location>
</feature>
<evidence type="ECO:0000256" key="1">
    <source>
        <dbReference type="SAM" id="MobiDB-lite"/>
    </source>
</evidence>